<dbReference type="PROSITE" id="PS51918">
    <property type="entry name" value="RADICAL_SAM"/>
    <property type="match status" value="1"/>
</dbReference>
<keyword evidence="4" id="KW-0411">Iron-sulfur</keyword>
<keyword evidence="1" id="KW-0949">S-adenosyl-L-methionine</keyword>
<name>A0A644YX81_9ZZZZ</name>
<dbReference type="InterPro" id="IPR034474">
    <property type="entry name" value="Methyltransferase_Class_D"/>
</dbReference>
<dbReference type="SFLD" id="SFLDS00029">
    <property type="entry name" value="Radical_SAM"/>
    <property type="match status" value="1"/>
</dbReference>
<dbReference type="GO" id="GO:0003824">
    <property type="term" value="F:catalytic activity"/>
    <property type="evidence" value="ECO:0007669"/>
    <property type="project" value="InterPro"/>
</dbReference>
<dbReference type="GO" id="GO:0051536">
    <property type="term" value="F:iron-sulfur cluster binding"/>
    <property type="evidence" value="ECO:0007669"/>
    <property type="project" value="UniProtKB-KW"/>
</dbReference>
<dbReference type="Gene3D" id="3.20.20.70">
    <property type="entry name" value="Aldolase class I"/>
    <property type="match status" value="1"/>
</dbReference>
<dbReference type="SFLD" id="SFLDG01100">
    <property type="entry name" value="methyltransferase_(Class_D)"/>
    <property type="match status" value="1"/>
</dbReference>
<protein>
    <submittedName>
        <fullName evidence="6">Coenzyme PQQ synthesis protein E</fullName>
    </submittedName>
</protein>
<comment type="caution">
    <text evidence="6">The sequence shown here is derived from an EMBL/GenBank/DDBJ whole genome shotgun (WGS) entry which is preliminary data.</text>
</comment>
<dbReference type="Pfam" id="PF04055">
    <property type="entry name" value="Radical_SAM"/>
    <property type="match status" value="1"/>
</dbReference>
<dbReference type="NCBIfam" id="NF045646">
    <property type="entry name" value="rSAM_Se_TrsS"/>
    <property type="match status" value="1"/>
</dbReference>
<evidence type="ECO:0000256" key="3">
    <source>
        <dbReference type="ARBA" id="ARBA00023004"/>
    </source>
</evidence>
<dbReference type="Pfam" id="PF23545">
    <property type="entry name" value="Zn_ribbon_HMPTM"/>
    <property type="match status" value="1"/>
</dbReference>
<accession>A0A644YX81</accession>
<dbReference type="PANTHER" id="PTHR43306">
    <property type="entry name" value="7,8-DIHYDRO-6-HYDROXYMETHYLPTERIN DIMETHYLTRANSFERASE"/>
    <property type="match status" value="1"/>
</dbReference>
<evidence type="ECO:0000259" key="5">
    <source>
        <dbReference type="PROSITE" id="PS51918"/>
    </source>
</evidence>
<keyword evidence="3" id="KW-0408">Iron</keyword>
<dbReference type="GO" id="GO:0046872">
    <property type="term" value="F:metal ion binding"/>
    <property type="evidence" value="ECO:0007669"/>
    <property type="project" value="UniProtKB-KW"/>
</dbReference>
<dbReference type="InterPro" id="IPR058240">
    <property type="entry name" value="rSAM_sf"/>
</dbReference>
<evidence type="ECO:0000313" key="6">
    <source>
        <dbReference type="EMBL" id="MPM33146.1"/>
    </source>
</evidence>
<organism evidence="6">
    <name type="scientific">bioreactor metagenome</name>
    <dbReference type="NCBI Taxonomy" id="1076179"/>
    <lineage>
        <taxon>unclassified sequences</taxon>
        <taxon>metagenomes</taxon>
        <taxon>ecological metagenomes</taxon>
    </lineage>
</organism>
<dbReference type="InterPro" id="IPR054698">
    <property type="entry name" value="rSAM_Se_TrsS"/>
</dbReference>
<dbReference type="SUPFAM" id="SSF102114">
    <property type="entry name" value="Radical SAM enzymes"/>
    <property type="match status" value="1"/>
</dbReference>
<evidence type="ECO:0000256" key="2">
    <source>
        <dbReference type="ARBA" id="ARBA00022723"/>
    </source>
</evidence>
<feature type="domain" description="Radical SAM core" evidence="5">
    <location>
        <begin position="86"/>
        <end position="299"/>
    </location>
</feature>
<reference evidence="6" key="1">
    <citation type="submission" date="2019-08" db="EMBL/GenBank/DDBJ databases">
        <authorList>
            <person name="Kucharzyk K."/>
            <person name="Murdoch R.W."/>
            <person name="Higgins S."/>
            <person name="Loffler F."/>
        </authorList>
    </citation>
    <scope>NUCLEOTIDE SEQUENCE</scope>
</reference>
<dbReference type="EMBL" id="VSSQ01006571">
    <property type="protein sequence ID" value="MPM33146.1"/>
    <property type="molecule type" value="Genomic_DNA"/>
</dbReference>
<dbReference type="CDD" id="cd01335">
    <property type="entry name" value="Radical_SAM"/>
    <property type="match status" value="1"/>
</dbReference>
<proteinExistence type="predicted"/>
<dbReference type="InterPro" id="IPR007197">
    <property type="entry name" value="rSAM"/>
</dbReference>
<dbReference type="InterPro" id="IPR056488">
    <property type="entry name" value="Zn_ribbon_HMPTM"/>
</dbReference>
<dbReference type="InterPro" id="IPR013785">
    <property type="entry name" value="Aldolase_TIM"/>
</dbReference>
<evidence type="ECO:0000256" key="4">
    <source>
        <dbReference type="ARBA" id="ARBA00023014"/>
    </source>
</evidence>
<dbReference type="PANTHER" id="PTHR43306:SF1">
    <property type="entry name" value="7,8-DIHYDRO-6-HYDROXYMETHYLPTERIN DIMETHYLTRANSFERASE"/>
    <property type="match status" value="1"/>
</dbReference>
<gene>
    <name evidence="6" type="primary">pqqE_31</name>
    <name evidence="6" type="ORF">SDC9_79715</name>
</gene>
<dbReference type="AlphaFoldDB" id="A0A644YX81"/>
<sequence length="430" mass="47755">MNSCDKTLLRHTRSVCPICLKPIPARLVQDQGTVLMEKNCSQHGTFSVPIWRNYIDLETWRGTIPETEKFPDCPQGCESGICPEHQQGSCCVLLEVTRRCNLHCAYCFADGALPEPALDELKRAVSCIYEKGKAPLLQLSGGEPTLRDDLPELVAYAHSLGFPYIQLNTNGLRLAKDEAYVRALAEAGLSFVFMQFDGVTDDVFLTLRGAPLLEQKKWAIEHCDRCGLGVTLVPTVVRGVNDGQIGDLVRLGAELSPAVRGIHFQPVSYFGRIPEQPDDSQRYTLDELINSLTVQAGIPASCLESSHCDHPLCGLHATFIVMQDRSLRPLRAVSSGCCGQTDARQNREYVGRHWKRETCSCCGESADISTLDGFLSRSKTFSFTITAMAFQDAMNLDIERLRRCSLHVYEKGVLMPFCARYLTPISTEPE</sequence>
<dbReference type="SFLD" id="SFLDG01067">
    <property type="entry name" value="SPASM/twitch_domain_containing"/>
    <property type="match status" value="1"/>
</dbReference>
<evidence type="ECO:0000256" key="1">
    <source>
        <dbReference type="ARBA" id="ARBA00022691"/>
    </source>
</evidence>
<keyword evidence="2" id="KW-0479">Metal-binding</keyword>